<evidence type="ECO:0000256" key="4">
    <source>
        <dbReference type="SAM" id="MobiDB-lite"/>
    </source>
</evidence>
<evidence type="ECO:0000313" key="5">
    <source>
        <dbReference type="EMBL" id="VVA96328.1"/>
    </source>
</evidence>
<evidence type="ECO:0000256" key="3">
    <source>
        <dbReference type="ARBA" id="ARBA00023315"/>
    </source>
</evidence>
<dbReference type="GO" id="GO:0016747">
    <property type="term" value="F:acyltransferase activity, transferring groups other than amino-acyl groups"/>
    <property type="evidence" value="ECO:0007669"/>
    <property type="project" value="UniProtKB-ARBA"/>
</dbReference>
<organism evidence="5 6">
    <name type="scientific">Arabis nemorensis</name>
    <dbReference type="NCBI Taxonomy" id="586526"/>
    <lineage>
        <taxon>Eukaryota</taxon>
        <taxon>Viridiplantae</taxon>
        <taxon>Streptophyta</taxon>
        <taxon>Embryophyta</taxon>
        <taxon>Tracheophyta</taxon>
        <taxon>Spermatophyta</taxon>
        <taxon>Magnoliopsida</taxon>
        <taxon>eudicotyledons</taxon>
        <taxon>Gunneridae</taxon>
        <taxon>Pentapetalae</taxon>
        <taxon>rosids</taxon>
        <taxon>malvids</taxon>
        <taxon>Brassicales</taxon>
        <taxon>Brassicaceae</taxon>
        <taxon>Arabideae</taxon>
        <taxon>Arabis</taxon>
    </lineage>
</organism>
<sequence length="454" mass="50572">MDHQVSLLPSTTTGLSFKVHRHQPELVTPAKPTPRELKPLSDIDDQQGLRFQIPVIFFYRPNVTSNHDPVQVIKKALAETLVYYYPFAGRLREGPNRKLAVDCTGEGVLFIEADADVAFAELEEADALLPPFPCLEELLFDVEGSSELLNTPLLLVQVTRLKCGGFIFALRFNHTMTDGAGLFLFLKSLCELACGLHVPSVPPVWDRHLLIASASASVTHMHREYEQEVDTDAIPIGVPLVSRSFFFGAREFSAIRRLLPPDLHNTTFEALTSFLWRCRTVALNPDPDTEMRMTCIINSRAKFSNPPLPQGYYGNAFVIPVAIATARDLMEKPLEFALRLIQEAKSSVTEHYVRSVTALMATRGRPMFVTAGNYIVSDLRHFDFGKVDFGPWGKPVYGGTAKAGIAVFPGVSFYVPFKNKKGETGTVVAISLPVPAMERFVKELDHLLKQRARI</sequence>
<name>A0A565B3S6_9BRAS</name>
<evidence type="ECO:0000313" key="6">
    <source>
        <dbReference type="Proteomes" id="UP000489600"/>
    </source>
</evidence>
<dbReference type="InterPro" id="IPR050898">
    <property type="entry name" value="Plant_acyltransferase"/>
</dbReference>
<dbReference type="FunFam" id="3.30.559.10:FF:000107">
    <property type="entry name" value="Chat-3-HEXEN-1-OL ACETYLTRANSFERASE"/>
    <property type="match status" value="1"/>
</dbReference>
<protein>
    <submittedName>
        <fullName evidence="5">Uncharacterized protein</fullName>
    </submittedName>
</protein>
<feature type="region of interest" description="Disordered" evidence="4">
    <location>
        <begin position="21"/>
        <end position="41"/>
    </location>
</feature>
<gene>
    <name evidence="5" type="ORF">ANE_LOCUS6773</name>
</gene>
<dbReference type="FunFam" id="3.30.559.10:FF:000015">
    <property type="entry name" value="Spermidine hydroxycinnamoyl transferase"/>
    <property type="match status" value="1"/>
</dbReference>
<keyword evidence="3" id="KW-0012">Acyltransferase</keyword>
<dbReference type="Pfam" id="PF02458">
    <property type="entry name" value="Transferase"/>
    <property type="match status" value="1"/>
</dbReference>
<comment type="caution">
    <text evidence="5">The sequence shown here is derived from an EMBL/GenBank/DDBJ whole genome shotgun (WGS) entry which is preliminary data.</text>
</comment>
<dbReference type="Gene3D" id="3.30.559.10">
    <property type="entry name" value="Chloramphenicol acetyltransferase-like domain"/>
    <property type="match status" value="2"/>
</dbReference>
<proteinExistence type="inferred from homology"/>
<reference evidence="5" key="1">
    <citation type="submission" date="2019-07" db="EMBL/GenBank/DDBJ databases">
        <authorList>
            <person name="Dittberner H."/>
        </authorList>
    </citation>
    <scope>NUCLEOTIDE SEQUENCE [LARGE SCALE GENOMIC DNA]</scope>
</reference>
<dbReference type="AlphaFoldDB" id="A0A565B3S6"/>
<keyword evidence="6" id="KW-1185">Reference proteome</keyword>
<dbReference type="PANTHER" id="PTHR31147">
    <property type="entry name" value="ACYL TRANSFERASE 4"/>
    <property type="match status" value="1"/>
</dbReference>
<dbReference type="SUPFAM" id="SSF52777">
    <property type="entry name" value="CoA-dependent acyltransferases"/>
    <property type="match status" value="1"/>
</dbReference>
<dbReference type="Proteomes" id="UP000489600">
    <property type="component" value="Unassembled WGS sequence"/>
</dbReference>
<evidence type="ECO:0000256" key="2">
    <source>
        <dbReference type="ARBA" id="ARBA00022679"/>
    </source>
</evidence>
<dbReference type="EMBL" id="CABITT030000003">
    <property type="protein sequence ID" value="VVA96328.1"/>
    <property type="molecule type" value="Genomic_DNA"/>
</dbReference>
<dbReference type="OrthoDB" id="1483986at2759"/>
<accession>A0A565B3S6</accession>
<keyword evidence="2" id="KW-0808">Transferase</keyword>
<dbReference type="InterPro" id="IPR023213">
    <property type="entry name" value="CAT-like_dom_sf"/>
</dbReference>
<evidence type="ECO:0000256" key="1">
    <source>
        <dbReference type="ARBA" id="ARBA00009861"/>
    </source>
</evidence>
<dbReference type="PANTHER" id="PTHR31147:SF66">
    <property type="entry name" value="OS05G0315700 PROTEIN"/>
    <property type="match status" value="1"/>
</dbReference>
<comment type="similarity">
    <text evidence="1">Belongs to the plant acyltransferase family.</text>
</comment>